<dbReference type="AlphaFoldDB" id="A0A2T7ND82"/>
<accession>A0A2T7ND82</accession>
<dbReference type="OrthoDB" id="10021943at2759"/>
<dbReference type="EMBL" id="PZQS01000014">
    <property type="protein sequence ID" value="PVD19127.1"/>
    <property type="molecule type" value="Genomic_DNA"/>
</dbReference>
<dbReference type="Proteomes" id="UP000245119">
    <property type="component" value="Linkage Group LG14"/>
</dbReference>
<keyword evidence="2" id="KW-1185">Reference proteome</keyword>
<protein>
    <submittedName>
        <fullName evidence="1">Uncharacterized protein</fullName>
    </submittedName>
</protein>
<sequence length="111" mass="12561">MQGRHKANFFSILNVAAQAMPDPCLDGNYKNLTDVHRSVSYVTTYPEPPLCDIDLVAGWYRATLFGKWEMIKLTMLACRMFQIALHECYLHGSALKAICLQQSSGVDVEYQ</sequence>
<reference evidence="1 2" key="1">
    <citation type="submission" date="2018-04" db="EMBL/GenBank/DDBJ databases">
        <title>The genome of golden apple snail Pomacea canaliculata provides insight into stress tolerance and invasive adaptation.</title>
        <authorList>
            <person name="Liu C."/>
            <person name="Liu B."/>
            <person name="Ren Y."/>
            <person name="Zhang Y."/>
            <person name="Wang H."/>
            <person name="Li S."/>
            <person name="Jiang F."/>
            <person name="Yin L."/>
            <person name="Zhang G."/>
            <person name="Qian W."/>
            <person name="Fan W."/>
        </authorList>
    </citation>
    <scope>NUCLEOTIDE SEQUENCE [LARGE SCALE GENOMIC DNA]</scope>
    <source>
        <strain evidence="1">SZHN2017</strain>
        <tissue evidence="1">Muscle</tissue>
    </source>
</reference>
<name>A0A2T7ND82_POMCA</name>
<organism evidence="1 2">
    <name type="scientific">Pomacea canaliculata</name>
    <name type="common">Golden apple snail</name>
    <dbReference type="NCBI Taxonomy" id="400727"/>
    <lineage>
        <taxon>Eukaryota</taxon>
        <taxon>Metazoa</taxon>
        <taxon>Spiralia</taxon>
        <taxon>Lophotrochozoa</taxon>
        <taxon>Mollusca</taxon>
        <taxon>Gastropoda</taxon>
        <taxon>Caenogastropoda</taxon>
        <taxon>Architaenioglossa</taxon>
        <taxon>Ampullarioidea</taxon>
        <taxon>Ampullariidae</taxon>
        <taxon>Pomacea</taxon>
    </lineage>
</organism>
<gene>
    <name evidence="1" type="ORF">C0Q70_21690</name>
</gene>
<evidence type="ECO:0000313" key="1">
    <source>
        <dbReference type="EMBL" id="PVD19127.1"/>
    </source>
</evidence>
<comment type="caution">
    <text evidence="1">The sequence shown here is derived from an EMBL/GenBank/DDBJ whole genome shotgun (WGS) entry which is preliminary data.</text>
</comment>
<evidence type="ECO:0000313" key="2">
    <source>
        <dbReference type="Proteomes" id="UP000245119"/>
    </source>
</evidence>
<proteinExistence type="predicted"/>